<dbReference type="GO" id="GO:0046872">
    <property type="term" value="F:metal ion binding"/>
    <property type="evidence" value="ECO:0007669"/>
    <property type="project" value="UniProtKB-KW"/>
</dbReference>
<feature type="binding site" evidence="2">
    <location>
        <position position="34"/>
    </location>
    <ligand>
        <name>Zn(2+)</name>
        <dbReference type="ChEBI" id="CHEBI:29105"/>
        <label>2</label>
    </ligand>
</feature>
<reference evidence="3" key="1">
    <citation type="submission" date="2020-08" db="EMBL/GenBank/DDBJ databases">
        <title>Multicomponent nature underlies the extraordinary mechanical properties of spider dragline silk.</title>
        <authorList>
            <person name="Kono N."/>
            <person name="Nakamura H."/>
            <person name="Mori M."/>
            <person name="Yoshida Y."/>
            <person name="Ohtoshi R."/>
            <person name="Malay A.D."/>
            <person name="Moran D.A.P."/>
            <person name="Tomita M."/>
            <person name="Numata K."/>
            <person name="Arakawa K."/>
        </authorList>
    </citation>
    <scope>NUCLEOTIDE SEQUENCE</scope>
</reference>
<dbReference type="SMART" id="SM00098">
    <property type="entry name" value="alkPPc"/>
    <property type="match status" value="1"/>
</dbReference>
<dbReference type="EMBL" id="BMAW01007635">
    <property type="protein sequence ID" value="GFT04729.1"/>
    <property type="molecule type" value="Genomic_DNA"/>
</dbReference>
<keyword evidence="2" id="KW-0862">Zinc</keyword>
<feature type="binding site" evidence="2">
    <location>
        <position position="30"/>
    </location>
    <ligand>
        <name>Zn(2+)</name>
        <dbReference type="ChEBI" id="CHEBI:29105"/>
        <label>2</label>
    </ligand>
</feature>
<organism evidence="3 4">
    <name type="scientific">Nephila pilipes</name>
    <name type="common">Giant wood spider</name>
    <name type="synonym">Nephila maculata</name>
    <dbReference type="NCBI Taxonomy" id="299642"/>
    <lineage>
        <taxon>Eukaryota</taxon>
        <taxon>Metazoa</taxon>
        <taxon>Ecdysozoa</taxon>
        <taxon>Arthropoda</taxon>
        <taxon>Chelicerata</taxon>
        <taxon>Arachnida</taxon>
        <taxon>Araneae</taxon>
        <taxon>Araneomorphae</taxon>
        <taxon>Entelegynae</taxon>
        <taxon>Araneoidea</taxon>
        <taxon>Nephilidae</taxon>
        <taxon>Nephila</taxon>
    </lineage>
</organism>
<keyword evidence="2" id="KW-0479">Metal-binding</keyword>
<dbReference type="PANTHER" id="PTHR11596">
    <property type="entry name" value="ALKALINE PHOSPHATASE"/>
    <property type="match status" value="1"/>
</dbReference>
<feature type="binding site" evidence="2">
    <location>
        <position position="148"/>
    </location>
    <ligand>
        <name>Zn(2+)</name>
        <dbReference type="ChEBI" id="CHEBI:29105"/>
        <label>2</label>
    </ligand>
</feature>
<dbReference type="Proteomes" id="UP000887013">
    <property type="component" value="Unassembled WGS sequence"/>
</dbReference>
<evidence type="ECO:0000313" key="3">
    <source>
        <dbReference type="EMBL" id="GFT04729.1"/>
    </source>
</evidence>
<sequence>MKKKLIRRQRNKILPFEASITKEYLIGRIDHSHHFNNAHRALVDTLALEDAVIAALEMTRSDDTLMVVTSDHSHVFAFGGYPKRGNPIFGVDDKPSDVDNMPYTTLLYANGPGYNHNFPSGRENLTSVNTEDKNFIQQSAVPRRWDSHGGEDVPVYAHGPMAHLFRGVVEQTYVPHALAFASCIGPQRDDCERRRQSYHRQLIECPSPHIVEEDAYSAANWETSRWYIIITYCLCLLFMMKYERT</sequence>
<dbReference type="GO" id="GO:0004035">
    <property type="term" value="F:alkaline phosphatase activity"/>
    <property type="evidence" value="ECO:0007669"/>
    <property type="project" value="UniProtKB-EC"/>
</dbReference>
<dbReference type="OrthoDB" id="6409800at2759"/>
<dbReference type="Pfam" id="PF00245">
    <property type="entry name" value="Alk_phosphatase"/>
    <property type="match status" value="1"/>
</dbReference>
<dbReference type="PANTHER" id="PTHR11596:SF91">
    <property type="entry name" value="ALKALINE PHOSPHATASE-RELATED"/>
    <property type="match status" value="1"/>
</dbReference>
<comment type="caution">
    <text evidence="3">The sequence shown here is derived from an EMBL/GenBank/DDBJ whole genome shotgun (WGS) entry which is preliminary data.</text>
</comment>
<comment type="cofactor">
    <cofactor evidence="2">
        <name>Zn(2+)</name>
        <dbReference type="ChEBI" id="CHEBI:29105"/>
    </cofactor>
    <text evidence="2">Binds 2 Zn(2+) ions.</text>
</comment>
<gene>
    <name evidence="3" type="primary">ALPL</name>
    <name evidence="3" type="ORF">NPIL_445751</name>
</gene>
<protein>
    <recommendedName>
        <fullName evidence="1">alkaline phosphatase</fullName>
        <ecNumber evidence="1">3.1.3.1</ecNumber>
    </recommendedName>
</protein>
<name>A0A8X6NAX1_NEPPI</name>
<dbReference type="AlphaFoldDB" id="A0A8X6NAX1"/>
<dbReference type="InterPro" id="IPR017850">
    <property type="entry name" value="Alkaline_phosphatase_core_sf"/>
</dbReference>
<keyword evidence="4" id="KW-1185">Reference proteome</keyword>
<dbReference type="Gene3D" id="3.40.720.10">
    <property type="entry name" value="Alkaline Phosphatase, subunit A"/>
    <property type="match status" value="1"/>
</dbReference>
<dbReference type="SUPFAM" id="SSF53649">
    <property type="entry name" value="Alkaline phosphatase-like"/>
    <property type="match status" value="1"/>
</dbReference>
<accession>A0A8X6NAX1</accession>
<proteinExistence type="predicted"/>
<feature type="binding site" evidence="2">
    <location>
        <position position="72"/>
    </location>
    <ligand>
        <name>Zn(2+)</name>
        <dbReference type="ChEBI" id="CHEBI:29105"/>
        <label>2</label>
    </ligand>
</feature>
<dbReference type="InterPro" id="IPR001952">
    <property type="entry name" value="Alkaline_phosphatase"/>
</dbReference>
<dbReference type="EC" id="3.1.3.1" evidence="1"/>
<evidence type="ECO:0000256" key="2">
    <source>
        <dbReference type="PIRSR" id="PIRSR601952-2"/>
    </source>
</evidence>
<evidence type="ECO:0000313" key="4">
    <source>
        <dbReference type="Proteomes" id="UP000887013"/>
    </source>
</evidence>
<evidence type="ECO:0000256" key="1">
    <source>
        <dbReference type="ARBA" id="ARBA00012647"/>
    </source>
</evidence>
<feature type="binding site" evidence="2">
    <location>
        <position position="71"/>
    </location>
    <ligand>
        <name>Zn(2+)</name>
        <dbReference type="ChEBI" id="CHEBI:29105"/>
        <label>2</label>
    </ligand>
</feature>